<gene>
    <name evidence="1" type="ORF">I8752_27400</name>
</gene>
<dbReference type="RefSeq" id="WP_214435379.1">
    <property type="nucleotide sequence ID" value="NZ_CAWPUQ010000163.1"/>
</dbReference>
<dbReference type="AlphaFoldDB" id="A0A8J7LIB7"/>
<protein>
    <submittedName>
        <fullName evidence="1">Uncharacterized protein</fullName>
    </submittedName>
</protein>
<evidence type="ECO:0000313" key="1">
    <source>
        <dbReference type="EMBL" id="MBH8576649.1"/>
    </source>
</evidence>
<evidence type="ECO:0000313" key="2">
    <source>
        <dbReference type="Proteomes" id="UP000662314"/>
    </source>
</evidence>
<name>A0A8J7LIB7_9NOST</name>
<accession>A0A8J7LIB7</accession>
<dbReference type="Proteomes" id="UP000662314">
    <property type="component" value="Unassembled WGS sequence"/>
</dbReference>
<dbReference type="EMBL" id="JAECZA010000235">
    <property type="protein sequence ID" value="MBH8576649.1"/>
    <property type="molecule type" value="Genomic_DNA"/>
</dbReference>
<organism evidence="1 2">
    <name type="scientific">Dendronalium phyllosphericum CENA369</name>
    <dbReference type="NCBI Taxonomy" id="1725256"/>
    <lineage>
        <taxon>Bacteria</taxon>
        <taxon>Bacillati</taxon>
        <taxon>Cyanobacteriota</taxon>
        <taxon>Cyanophyceae</taxon>
        <taxon>Nostocales</taxon>
        <taxon>Nostocaceae</taxon>
        <taxon>Dendronalium</taxon>
        <taxon>Dendronalium phyllosphericum</taxon>
    </lineage>
</organism>
<comment type="caution">
    <text evidence="1">The sequence shown here is derived from an EMBL/GenBank/DDBJ whole genome shotgun (WGS) entry which is preliminary data.</text>
</comment>
<reference evidence="1 2" key="1">
    <citation type="journal article" date="2021" name="Int. J. Syst. Evol. Microbiol.">
        <title>Amazonocrinis nigriterrae gen. nov., sp. nov., Atlanticothrix silvestris gen. nov., sp. nov. and Dendronalium phyllosphericum gen. nov., sp. nov., nostocacean cyanobacteria from Brazilian environments.</title>
        <authorList>
            <person name="Alvarenga D.O."/>
            <person name="Andreote A.P.D."/>
            <person name="Branco L.H.Z."/>
            <person name="Delbaje E."/>
            <person name="Cruz R.B."/>
            <person name="Varani A.M."/>
            <person name="Fiore M.F."/>
        </authorList>
    </citation>
    <scope>NUCLEOTIDE SEQUENCE [LARGE SCALE GENOMIC DNA]</scope>
    <source>
        <strain evidence="1 2">CENA369</strain>
    </source>
</reference>
<proteinExistence type="predicted"/>
<keyword evidence="2" id="KW-1185">Reference proteome</keyword>
<sequence length="45" mass="5307">METADESRQHNRSDRYPAVQSLRDSYLRLQLRLLLVAIAFLDVVF</sequence>